<dbReference type="EMBL" id="BASH01000011">
    <property type="protein sequence ID" value="GAD17702.1"/>
    <property type="molecule type" value="Genomic_DNA"/>
</dbReference>
<dbReference type="GeneID" id="301046764"/>
<dbReference type="AlphaFoldDB" id="S4NK91"/>
<evidence type="ECO:0000259" key="2">
    <source>
        <dbReference type="Pfam" id="PF13439"/>
    </source>
</evidence>
<reference evidence="4" key="1">
    <citation type="journal article" date="2013" name="Genome Announc.">
        <title>Draft Genome Sequence of D-Branched-Chain Amino Acid Producer Lactobacillus otakiensis JCM 15040T, Isolated from a Traditional Japanese Pickle.</title>
        <authorList>
            <person name="Doi K."/>
            <person name="Mori K."/>
            <person name="Mutaguchi Y."/>
            <person name="Tashiro K."/>
            <person name="Fujino Y."/>
            <person name="Ohmori T."/>
            <person name="Kuhara S."/>
            <person name="Ohshima T."/>
        </authorList>
    </citation>
    <scope>NUCLEOTIDE SEQUENCE [LARGE SCALE GENOMIC DNA]</scope>
    <source>
        <strain evidence="4">JCM 15040</strain>
    </source>
</reference>
<dbReference type="Pfam" id="PF13439">
    <property type="entry name" value="Glyco_transf_4"/>
    <property type="match status" value="1"/>
</dbReference>
<dbReference type="eggNOG" id="COG0438">
    <property type="taxonomic scope" value="Bacteria"/>
</dbReference>
<evidence type="ECO:0000313" key="3">
    <source>
        <dbReference type="EMBL" id="GAD17702.1"/>
    </source>
</evidence>
<dbReference type="Gene3D" id="3.40.50.2000">
    <property type="entry name" value="Glycogen Phosphorylase B"/>
    <property type="match status" value="2"/>
</dbReference>
<sequence>MKRIAIVGMTSNFGGVERYLLNFTKAMSREFKLVFVNVNPTQKLAYENELLNSGCEIFLAQGKFSLQSYFGRMHIAKRILQETQADIVYVNALTTNNAYWVKAANKLKLKSVYHSHNTSAFFDNRLKKIIANIIKPYNQHILKFSTQLAVSDQAGKFMFGSLKKVQIIYNSIDVDQWKFNYEVRKKYRESLKVSQDDKLIAVIGRLEYQKNPLKALNICKQLHTSDKSYKFIFVGDGKLKNELSKQIEKFSLQLYVKILGVRNDIPQLMWSSDYLLLPSRFEGLPFVVIEAQGAGLPIIASKGVIPSLANITNQLSQISLTDSDTMWSEKIRSIPINDYNTRKKLNKKMENSKFSKGYFNRQINDLFATLK</sequence>
<keyword evidence="3" id="KW-0808">Transferase</keyword>
<name>S4NK91_9LACO</name>
<organism evidence="3 4">
    <name type="scientific">Lentilactobacillus otakiensis DSM 19908 = JCM 15040</name>
    <dbReference type="NCBI Taxonomy" id="1423780"/>
    <lineage>
        <taxon>Bacteria</taxon>
        <taxon>Bacillati</taxon>
        <taxon>Bacillota</taxon>
        <taxon>Bacilli</taxon>
        <taxon>Lactobacillales</taxon>
        <taxon>Lactobacillaceae</taxon>
        <taxon>Lentilactobacillus</taxon>
    </lineage>
</organism>
<evidence type="ECO:0000259" key="1">
    <source>
        <dbReference type="Pfam" id="PF00534"/>
    </source>
</evidence>
<dbReference type="Proteomes" id="UP000016361">
    <property type="component" value="Unassembled WGS sequence"/>
</dbReference>
<dbReference type="PANTHER" id="PTHR45947">
    <property type="entry name" value="SULFOQUINOVOSYL TRANSFERASE SQD2"/>
    <property type="match status" value="1"/>
</dbReference>
<feature type="domain" description="Glycosyl transferase family 1" evidence="1">
    <location>
        <begin position="184"/>
        <end position="348"/>
    </location>
</feature>
<dbReference type="GO" id="GO:0016757">
    <property type="term" value="F:glycosyltransferase activity"/>
    <property type="evidence" value="ECO:0007669"/>
    <property type="project" value="InterPro"/>
</dbReference>
<dbReference type="Pfam" id="PF00534">
    <property type="entry name" value="Glycos_transf_1"/>
    <property type="match status" value="1"/>
</dbReference>
<accession>S4NK91</accession>
<dbReference type="InterPro" id="IPR028098">
    <property type="entry name" value="Glyco_trans_4-like_N"/>
</dbReference>
<dbReference type="PANTHER" id="PTHR45947:SF3">
    <property type="entry name" value="SULFOQUINOVOSYL TRANSFERASE SQD2"/>
    <property type="match status" value="1"/>
</dbReference>
<dbReference type="InterPro" id="IPR001296">
    <property type="entry name" value="Glyco_trans_1"/>
</dbReference>
<dbReference type="STRING" id="1423780.FD05_GL000962"/>
<dbReference type="OrthoDB" id="9804196at2"/>
<proteinExistence type="predicted"/>
<dbReference type="SUPFAM" id="SSF53756">
    <property type="entry name" value="UDP-Glycosyltransferase/glycogen phosphorylase"/>
    <property type="match status" value="1"/>
</dbReference>
<dbReference type="RefSeq" id="WP_020282123.1">
    <property type="nucleotide sequence ID" value="NZ_AZED01000001.1"/>
</dbReference>
<dbReference type="PATRIC" id="fig|1423780.4.peg.964"/>
<gene>
    <name evidence="3" type="ORF">LOT_2240</name>
</gene>
<dbReference type="InterPro" id="IPR050194">
    <property type="entry name" value="Glycosyltransferase_grp1"/>
</dbReference>
<evidence type="ECO:0000313" key="4">
    <source>
        <dbReference type="Proteomes" id="UP000016361"/>
    </source>
</evidence>
<feature type="domain" description="Glycosyltransferase subfamily 4-like N-terminal" evidence="2">
    <location>
        <begin position="13"/>
        <end position="176"/>
    </location>
</feature>
<comment type="caution">
    <text evidence="3">The sequence shown here is derived from an EMBL/GenBank/DDBJ whole genome shotgun (WGS) entry which is preliminary data.</text>
</comment>
<protein>
    <submittedName>
        <fullName evidence="3">Glycosyltransferase</fullName>
    </submittedName>
</protein>
<keyword evidence="4" id="KW-1185">Reference proteome</keyword>